<feature type="region of interest" description="Disordered" evidence="1">
    <location>
        <begin position="1"/>
        <end position="27"/>
    </location>
</feature>
<feature type="compositionally biased region" description="Basic residues" evidence="1">
    <location>
        <begin position="1"/>
        <end position="10"/>
    </location>
</feature>
<keyword evidence="4" id="KW-1185">Reference proteome</keyword>
<evidence type="ECO:0000313" key="4">
    <source>
        <dbReference type="Proteomes" id="UP000006727"/>
    </source>
</evidence>
<evidence type="ECO:0000313" key="3">
    <source>
        <dbReference type="EnsemblPlants" id="PAC:32931797.CDS.1"/>
    </source>
</evidence>
<reference evidence="3" key="3">
    <citation type="submission" date="2020-12" db="UniProtKB">
        <authorList>
            <consortium name="EnsemblPlants"/>
        </authorList>
    </citation>
    <scope>IDENTIFICATION</scope>
</reference>
<reference evidence="2 4" key="2">
    <citation type="journal article" date="2018" name="Plant J.">
        <title>The Physcomitrella patens chromosome-scale assembly reveals moss genome structure and evolution.</title>
        <authorList>
            <person name="Lang D."/>
            <person name="Ullrich K.K."/>
            <person name="Murat F."/>
            <person name="Fuchs J."/>
            <person name="Jenkins J."/>
            <person name="Haas F.B."/>
            <person name="Piednoel M."/>
            <person name="Gundlach H."/>
            <person name="Van Bel M."/>
            <person name="Meyberg R."/>
            <person name="Vives C."/>
            <person name="Morata J."/>
            <person name="Symeonidi A."/>
            <person name="Hiss M."/>
            <person name="Muchero W."/>
            <person name="Kamisugi Y."/>
            <person name="Saleh O."/>
            <person name="Blanc G."/>
            <person name="Decker E.L."/>
            <person name="van Gessel N."/>
            <person name="Grimwood J."/>
            <person name="Hayes R.D."/>
            <person name="Graham S.W."/>
            <person name="Gunter L.E."/>
            <person name="McDaniel S.F."/>
            <person name="Hoernstein S.N.W."/>
            <person name="Larsson A."/>
            <person name="Li F.W."/>
            <person name="Perroud P.F."/>
            <person name="Phillips J."/>
            <person name="Ranjan P."/>
            <person name="Rokshar D.S."/>
            <person name="Rothfels C.J."/>
            <person name="Schneider L."/>
            <person name="Shu S."/>
            <person name="Stevenson D.W."/>
            <person name="Thummler F."/>
            <person name="Tillich M."/>
            <person name="Villarreal Aguilar J.C."/>
            <person name="Widiez T."/>
            <person name="Wong G.K."/>
            <person name="Wymore A."/>
            <person name="Zhang Y."/>
            <person name="Zimmer A.D."/>
            <person name="Quatrano R.S."/>
            <person name="Mayer K.F.X."/>
            <person name="Goodstein D."/>
            <person name="Casacuberta J.M."/>
            <person name="Vandepoele K."/>
            <person name="Reski R."/>
            <person name="Cuming A.C."/>
            <person name="Tuskan G.A."/>
            <person name="Maumus F."/>
            <person name="Salse J."/>
            <person name="Schmutz J."/>
            <person name="Rensing S.A."/>
        </authorList>
    </citation>
    <scope>NUCLEOTIDE SEQUENCE [LARGE SCALE GENOMIC DNA]</scope>
    <source>
        <strain evidence="3 4">cv. Gransden 2004</strain>
    </source>
</reference>
<dbReference type="Gramene" id="Pp3c13_12399V3.1">
    <property type="protein sequence ID" value="PAC:32931797.CDS.1"/>
    <property type="gene ID" value="Pp3c13_12399"/>
</dbReference>
<sequence length="123" mass="14113">MTQPTKRRTRLVQERERAREREMPASMFHPSARNRIHRRMPSLQCSSRGADFRPCGDISEPSRQCESDSVGHLLILPDPLCVCVCARFSGVPVAGSSMEIPSSPPETRFAEYIYIYIYIYIYT</sequence>
<dbReference type="EnsemblPlants" id="Pp3c13_12399V3.1">
    <property type="protein sequence ID" value="PAC:32931797.CDS.1"/>
    <property type="gene ID" value="Pp3c13_12399"/>
</dbReference>
<reference evidence="2 4" key="1">
    <citation type="journal article" date="2008" name="Science">
        <title>The Physcomitrella genome reveals evolutionary insights into the conquest of land by plants.</title>
        <authorList>
            <person name="Rensing S."/>
            <person name="Lang D."/>
            <person name="Zimmer A."/>
            <person name="Terry A."/>
            <person name="Salamov A."/>
            <person name="Shapiro H."/>
            <person name="Nishiyama T."/>
            <person name="Perroud P.-F."/>
            <person name="Lindquist E."/>
            <person name="Kamisugi Y."/>
            <person name="Tanahashi T."/>
            <person name="Sakakibara K."/>
            <person name="Fujita T."/>
            <person name="Oishi K."/>
            <person name="Shin-I T."/>
            <person name="Kuroki Y."/>
            <person name="Toyoda A."/>
            <person name="Suzuki Y."/>
            <person name="Hashimoto A."/>
            <person name="Yamaguchi K."/>
            <person name="Sugano A."/>
            <person name="Kohara Y."/>
            <person name="Fujiyama A."/>
            <person name="Anterola A."/>
            <person name="Aoki S."/>
            <person name="Ashton N."/>
            <person name="Barbazuk W.B."/>
            <person name="Barker E."/>
            <person name="Bennetzen J."/>
            <person name="Bezanilla M."/>
            <person name="Blankenship R."/>
            <person name="Cho S.H."/>
            <person name="Dutcher S."/>
            <person name="Estelle M."/>
            <person name="Fawcett J.A."/>
            <person name="Gundlach H."/>
            <person name="Hanada K."/>
            <person name="Heyl A."/>
            <person name="Hicks K.A."/>
            <person name="Hugh J."/>
            <person name="Lohr M."/>
            <person name="Mayer K."/>
            <person name="Melkozernov A."/>
            <person name="Murata T."/>
            <person name="Nelson D."/>
            <person name="Pils B."/>
            <person name="Prigge M."/>
            <person name="Reiss B."/>
            <person name="Renner T."/>
            <person name="Rombauts S."/>
            <person name="Rushton P."/>
            <person name="Sanderfoot A."/>
            <person name="Schween G."/>
            <person name="Shiu S.-H."/>
            <person name="Stueber K."/>
            <person name="Theodoulou F.L."/>
            <person name="Tu H."/>
            <person name="Van de Peer Y."/>
            <person name="Verrier P.J."/>
            <person name="Waters E."/>
            <person name="Wood A."/>
            <person name="Yang L."/>
            <person name="Cove D."/>
            <person name="Cuming A."/>
            <person name="Hasebe M."/>
            <person name="Lucas S."/>
            <person name="Mishler D.B."/>
            <person name="Reski R."/>
            <person name="Grigoriev I."/>
            <person name="Quatrano R.S."/>
            <person name="Boore J.L."/>
        </authorList>
    </citation>
    <scope>NUCLEOTIDE SEQUENCE [LARGE SCALE GENOMIC DNA]</scope>
    <source>
        <strain evidence="3 4">cv. Gransden 2004</strain>
    </source>
</reference>
<gene>
    <name evidence="2" type="ORF">PHYPA_017276</name>
</gene>
<dbReference type="AlphaFoldDB" id="A0A2K1JLN2"/>
<feature type="compositionally biased region" description="Basic and acidic residues" evidence="1">
    <location>
        <begin position="11"/>
        <end position="23"/>
    </location>
</feature>
<dbReference type="InParanoid" id="A0A2K1JLN2"/>
<organism evidence="2">
    <name type="scientific">Physcomitrium patens</name>
    <name type="common">Spreading-leaved earth moss</name>
    <name type="synonym">Physcomitrella patens</name>
    <dbReference type="NCBI Taxonomy" id="3218"/>
    <lineage>
        <taxon>Eukaryota</taxon>
        <taxon>Viridiplantae</taxon>
        <taxon>Streptophyta</taxon>
        <taxon>Embryophyta</taxon>
        <taxon>Bryophyta</taxon>
        <taxon>Bryophytina</taxon>
        <taxon>Bryopsida</taxon>
        <taxon>Funariidae</taxon>
        <taxon>Funariales</taxon>
        <taxon>Funariaceae</taxon>
        <taxon>Physcomitrium</taxon>
    </lineage>
</organism>
<dbReference type="Proteomes" id="UP000006727">
    <property type="component" value="Chromosome 13"/>
</dbReference>
<proteinExistence type="predicted"/>
<dbReference type="EMBL" id="ABEU02000013">
    <property type="protein sequence ID" value="PNR42447.1"/>
    <property type="molecule type" value="Genomic_DNA"/>
</dbReference>
<name>A0A2K1JLN2_PHYPA</name>
<protein>
    <submittedName>
        <fullName evidence="2 3">Uncharacterized protein</fullName>
    </submittedName>
</protein>
<evidence type="ECO:0000256" key="1">
    <source>
        <dbReference type="SAM" id="MobiDB-lite"/>
    </source>
</evidence>
<evidence type="ECO:0000313" key="2">
    <source>
        <dbReference type="EMBL" id="PNR42447.1"/>
    </source>
</evidence>
<accession>A0A2K1JLN2</accession>